<dbReference type="OrthoDB" id="9786134at2"/>
<accession>I2GMJ8</accession>
<sequence>MNQRIVSVNVGLPQLIEWQGKPVSTSIFKAPVAERLQISRLNVAGDQQADLSVHGGPDKAVYAYDLEHYTYWQHQLDWPDWTYGLFGENLTTDGLPDETAYVGSIYRIGTARLQVAQPRFPCFKLNARFNDRSMVKKFSDAMRCGIYFRVIDEGDVQAGDSVTLEEEPDRTLTIRDVAEVYFSRSADPDRMDQLVNHPYLAKNLSNHFKRFRWSIEK</sequence>
<evidence type="ECO:0000313" key="2">
    <source>
        <dbReference type="EMBL" id="CCH55126.1"/>
    </source>
</evidence>
<dbReference type="InterPro" id="IPR011037">
    <property type="entry name" value="Pyrv_Knase-like_insert_dom_sf"/>
</dbReference>
<dbReference type="SUPFAM" id="SSF50800">
    <property type="entry name" value="PK beta-barrel domain-like"/>
    <property type="match status" value="1"/>
</dbReference>
<dbReference type="Proteomes" id="UP000009309">
    <property type="component" value="Unassembled WGS sequence"/>
</dbReference>
<dbReference type="EMBL" id="CAIT01000009">
    <property type="protein sequence ID" value="CCH55126.1"/>
    <property type="molecule type" value="Genomic_DNA"/>
</dbReference>
<evidence type="ECO:0000259" key="1">
    <source>
        <dbReference type="PROSITE" id="PS51340"/>
    </source>
</evidence>
<gene>
    <name evidence="2" type="ORF">BN8_04362</name>
</gene>
<dbReference type="Gene3D" id="2.40.33.20">
    <property type="entry name" value="PK beta-barrel domain-like"/>
    <property type="match status" value="1"/>
</dbReference>
<dbReference type="InterPro" id="IPR005302">
    <property type="entry name" value="MoCF_Sase_C"/>
</dbReference>
<dbReference type="PROSITE" id="PS51340">
    <property type="entry name" value="MOSC"/>
    <property type="match status" value="1"/>
</dbReference>
<keyword evidence="3" id="KW-1185">Reference proteome</keyword>
<evidence type="ECO:0000313" key="3">
    <source>
        <dbReference type="Proteomes" id="UP000009309"/>
    </source>
</evidence>
<name>I2GMJ8_9BACT</name>
<dbReference type="GO" id="GO:0030151">
    <property type="term" value="F:molybdenum ion binding"/>
    <property type="evidence" value="ECO:0007669"/>
    <property type="project" value="InterPro"/>
</dbReference>
<dbReference type="STRING" id="1185876.BN8_04362"/>
<organism evidence="2 3">
    <name type="scientific">Fibrisoma limi BUZ 3</name>
    <dbReference type="NCBI Taxonomy" id="1185876"/>
    <lineage>
        <taxon>Bacteria</taxon>
        <taxon>Pseudomonadati</taxon>
        <taxon>Bacteroidota</taxon>
        <taxon>Cytophagia</taxon>
        <taxon>Cytophagales</taxon>
        <taxon>Spirosomataceae</taxon>
        <taxon>Fibrisoma</taxon>
    </lineage>
</organism>
<dbReference type="eggNOG" id="COG2258">
    <property type="taxonomic scope" value="Bacteria"/>
</dbReference>
<dbReference type="RefSeq" id="WP_009283696.1">
    <property type="nucleotide sequence ID" value="NZ_CAIT01000009.1"/>
</dbReference>
<dbReference type="GO" id="GO:0030170">
    <property type="term" value="F:pyridoxal phosphate binding"/>
    <property type="evidence" value="ECO:0007669"/>
    <property type="project" value="InterPro"/>
</dbReference>
<proteinExistence type="predicted"/>
<feature type="domain" description="MOSC" evidence="1">
    <location>
        <begin position="30"/>
        <end position="165"/>
    </location>
</feature>
<dbReference type="PANTHER" id="PTHR30212">
    <property type="entry name" value="PROTEIN YIIM"/>
    <property type="match status" value="1"/>
</dbReference>
<dbReference type="InterPro" id="IPR052353">
    <property type="entry name" value="Benzoxazolinone_Detox_Enz"/>
</dbReference>
<dbReference type="Pfam" id="PF03473">
    <property type="entry name" value="MOSC"/>
    <property type="match status" value="1"/>
</dbReference>
<dbReference type="PANTHER" id="PTHR30212:SF2">
    <property type="entry name" value="PROTEIN YIIM"/>
    <property type="match status" value="1"/>
</dbReference>
<dbReference type="AlphaFoldDB" id="I2GMJ8"/>
<reference evidence="2 3" key="1">
    <citation type="journal article" date="2012" name="J. Bacteriol.">
        <title>Genome Sequence of the Filamentous Bacterium Fibrisoma limi BUZ 3T.</title>
        <authorList>
            <person name="Filippini M."/>
            <person name="Qi W."/>
            <person name="Jaenicke S."/>
            <person name="Goesmann A."/>
            <person name="Smits T.H."/>
            <person name="Bagheri H.C."/>
        </authorList>
    </citation>
    <scope>NUCLEOTIDE SEQUENCE [LARGE SCALE GENOMIC DNA]</scope>
    <source>
        <strain evidence="3">BUZ 3T</strain>
    </source>
</reference>
<dbReference type="GO" id="GO:0003824">
    <property type="term" value="F:catalytic activity"/>
    <property type="evidence" value="ECO:0007669"/>
    <property type="project" value="InterPro"/>
</dbReference>
<protein>
    <recommendedName>
        <fullName evidence="1">MOSC domain-containing protein</fullName>
    </recommendedName>
</protein>
<comment type="caution">
    <text evidence="2">The sequence shown here is derived from an EMBL/GenBank/DDBJ whole genome shotgun (WGS) entry which is preliminary data.</text>
</comment>